<evidence type="ECO:0000313" key="2">
    <source>
        <dbReference type="EMBL" id="EXC23683.1"/>
    </source>
</evidence>
<dbReference type="Proteomes" id="UP000030645">
    <property type="component" value="Unassembled WGS sequence"/>
</dbReference>
<dbReference type="AlphaFoldDB" id="W9SRY2"/>
<organism evidence="2 3">
    <name type="scientific">Morus notabilis</name>
    <dbReference type="NCBI Taxonomy" id="981085"/>
    <lineage>
        <taxon>Eukaryota</taxon>
        <taxon>Viridiplantae</taxon>
        <taxon>Streptophyta</taxon>
        <taxon>Embryophyta</taxon>
        <taxon>Tracheophyta</taxon>
        <taxon>Spermatophyta</taxon>
        <taxon>Magnoliopsida</taxon>
        <taxon>eudicotyledons</taxon>
        <taxon>Gunneridae</taxon>
        <taxon>Pentapetalae</taxon>
        <taxon>rosids</taxon>
        <taxon>fabids</taxon>
        <taxon>Rosales</taxon>
        <taxon>Moraceae</taxon>
        <taxon>Moreae</taxon>
        <taxon>Morus</taxon>
    </lineage>
</organism>
<feature type="transmembrane region" description="Helical" evidence="1">
    <location>
        <begin position="22"/>
        <end position="40"/>
    </location>
</feature>
<dbReference type="EMBL" id="KE346002">
    <property type="protein sequence ID" value="EXC23683.1"/>
    <property type="molecule type" value="Genomic_DNA"/>
</dbReference>
<evidence type="ECO:0000313" key="3">
    <source>
        <dbReference type="Proteomes" id="UP000030645"/>
    </source>
</evidence>
<reference evidence="3" key="1">
    <citation type="submission" date="2013-01" db="EMBL/GenBank/DDBJ databases">
        <title>Draft Genome Sequence of a Mulberry Tree, Morus notabilis C.K. Schneid.</title>
        <authorList>
            <person name="He N."/>
            <person name="Zhao S."/>
        </authorList>
    </citation>
    <scope>NUCLEOTIDE SEQUENCE</scope>
</reference>
<accession>W9SRY2</accession>
<proteinExistence type="predicted"/>
<protein>
    <submittedName>
        <fullName evidence="2">Uncharacterized protein</fullName>
    </submittedName>
</protein>
<gene>
    <name evidence="2" type="ORF">L484_015593</name>
</gene>
<keyword evidence="3" id="KW-1185">Reference proteome</keyword>
<feature type="transmembrane region" description="Helical" evidence="1">
    <location>
        <begin position="61"/>
        <end position="77"/>
    </location>
</feature>
<feature type="transmembrane region" description="Helical" evidence="1">
    <location>
        <begin position="83"/>
        <end position="100"/>
    </location>
</feature>
<keyword evidence="1" id="KW-0812">Transmembrane</keyword>
<keyword evidence="1" id="KW-1133">Transmembrane helix</keyword>
<evidence type="ECO:0000256" key="1">
    <source>
        <dbReference type="SAM" id="Phobius"/>
    </source>
</evidence>
<name>W9SRY2_9ROSA</name>
<keyword evidence="1" id="KW-0472">Membrane</keyword>
<sequence length="153" mass="17569">MLFKIFSETVVPDFSKIFNETYSAFKIVVVTILNFIPITLRHCPPHHRRTLNSPMPPLARHLIFSIIVAAFVVAASTSPSPPITTLPVTTLAYIFIYICHKTRMSYVLMKIDGYEPQQREPFNSDKDDKRRVTIIKGVNKMRVKGQKTEVEFN</sequence>